<sequence>MVEKLGFSQTYKEYVKGNCKDNPAAARFAQLLLHESENVRIIDGGMLLHEPVLYKKLDDQFHNVLHEKFGVGADAEHLVSYRLTKDHVTFHSTMYPRRGNSCSYLIECHSHGRVVFGKVVCYISYENIAYALLLKYNIGLNVCQGFPLL</sequence>
<name>A0ABN8PGV6_9CNID</name>
<proteinExistence type="predicted"/>
<evidence type="ECO:0000313" key="1">
    <source>
        <dbReference type="EMBL" id="CAH3141309.1"/>
    </source>
</evidence>
<dbReference type="EMBL" id="CALNXK010000066">
    <property type="protein sequence ID" value="CAH3141309.1"/>
    <property type="molecule type" value="Genomic_DNA"/>
</dbReference>
<gene>
    <name evidence="1" type="ORF">PLOB_00041740</name>
</gene>
<accession>A0ABN8PGV6</accession>
<evidence type="ECO:0000313" key="2">
    <source>
        <dbReference type="Proteomes" id="UP001159405"/>
    </source>
</evidence>
<comment type="caution">
    <text evidence="1">The sequence shown here is derived from an EMBL/GenBank/DDBJ whole genome shotgun (WGS) entry which is preliminary data.</text>
</comment>
<reference evidence="1 2" key="1">
    <citation type="submission" date="2022-05" db="EMBL/GenBank/DDBJ databases">
        <authorList>
            <consortium name="Genoscope - CEA"/>
            <person name="William W."/>
        </authorList>
    </citation>
    <scope>NUCLEOTIDE SEQUENCE [LARGE SCALE GENOMIC DNA]</scope>
</reference>
<organism evidence="1 2">
    <name type="scientific">Porites lobata</name>
    <dbReference type="NCBI Taxonomy" id="104759"/>
    <lineage>
        <taxon>Eukaryota</taxon>
        <taxon>Metazoa</taxon>
        <taxon>Cnidaria</taxon>
        <taxon>Anthozoa</taxon>
        <taxon>Hexacorallia</taxon>
        <taxon>Scleractinia</taxon>
        <taxon>Fungiina</taxon>
        <taxon>Poritidae</taxon>
        <taxon>Porites</taxon>
    </lineage>
</organism>
<dbReference type="Proteomes" id="UP001159405">
    <property type="component" value="Unassembled WGS sequence"/>
</dbReference>
<keyword evidence="2" id="KW-1185">Reference proteome</keyword>
<protein>
    <submittedName>
        <fullName evidence="1">Uncharacterized protein</fullName>
    </submittedName>
</protein>